<keyword evidence="1" id="KW-0812">Transmembrane</keyword>
<evidence type="ECO:0000313" key="3">
    <source>
        <dbReference type="Proteomes" id="UP000005237"/>
    </source>
</evidence>
<proteinExistence type="predicted"/>
<evidence type="ECO:0000313" key="2">
    <source>
        <dbReference type="EnsemblMetazoa" id="CJA07350.1"/>
    </source>
</evidence>
<dbReference type="AlphaFoldDB" id="A0A8R1HNW6"/>
<organism evidence="2 3">
    <name type="scientific">Caenorhabditis japonica</name>
    <dbReference type="NCBI Taxonomy" id="281687"/>
    <lineage>
        <taxon>Eukaryota</taxon>
        <taxon>Metazoa</taxon>
        <taxon>Ecdysozoa</taxon>
        <taxon>Nematoda</taxon>
        <taxon>Chromadorea</taxon>
        <taxon>Rhabditida</taxon>
        <taxon>Rhabditina</taxon>
        <taxon>Rhabditomorpha</taxon>
        <taxon>Rhabditoidea</taxon>
        <taxon>Rhabditidae</taxon>
        <taxon>Peloderinae</taxon>
        <taxon>Caenorhabditis</taxon>
    </lineage>
</organism>
<accession>A0A8R1HNW6</accession>
<reference evidence="3" key="1">
    <citation type="submission" date="2010-08" db="EMBL/GenBank/DDBJ databases">
        <authorList>
            <consortium name="Caenorhabditis japonica Sequencing Consortium"/>
            <person name="Wilson R.K."/>
        </authorList>
    </citation>
    <scope>NUCLEOTIDE SEQUENCE [LARGE SCALE GENOMIC DNA]</scope>
    <source>
        <strain evidence="3">DF5081</strain>
    </source>
</reference>
<dbReference type="Proteomes" id="UP000005237">
    <property type="component" value="Unassembled WGS sequence"/>
</dbReference>
<feature type="transmembrane region" description="Helical" evidence="1">
    <location>
        <begin position="20"/>
        <end position="37"/>
    </location>
</feature>
<sequence>MNDEKSDSDSDNNANCFDQSAIFLIYITLFKYVRLFALKDLRSAFFILFSAILRLQGSSARGYLLLGDYVLSAPSSFLQSLP</sequence>
<evidence type="ECO:0000256" key="1">
    <source>
        <dbReference type="SAM" id="Phobius"/>
    </source>
</evidence>
<dbReference type="EnsemblMetazoa" id="CJA07350.1">
    <property type="protein sequence ID" value="CJA07350.1"/>
    <property type="gene ID" value="WBGene00126554"/>
</dbReference>
<keyword evidence="3" id="KW-1185">Reference proteome</keyword>
<protein>
    <submittedName>
        <fullName evidence="2">Uncharacterized protein</fullName>
    </submittedName>
</protein>
<keyword evidence="1" id="KW-0472">Membrane</keyword>
<reference evidence="2" key="2">
    <citation type="submission" date="2022-06" db="UniProtKB">
        <authorList>
            <consortium name="EnsemblMetazoa"/>
        </authorList>
    </citation>
    <scope>IDENTIFICATION</scope>
    <source>
        <strain evidence="2">DF5081</strain>
    </source>
</reference>
<name>A0A8R1HNW6_CAEJA</name>
<keyword evidence="1" id="KW-1133">Transmembrane helix</keyword>